<dbReference type="Proteomes" id="UP000266861">
    <property type="component" value="Unassembled WGS sequence"/>
</dbReference>
<proteinExistence type="predicted"/>
<reference evidence="2 3" key="1">
    <citation type="submission" date="2018-08" db="EMBL/GenBank/DDBJ databases">
        <title>Genome and evolution of the arbuscular mycorrhizal fungus Diversispora epigaea (formerly Glomus versiforme) and its bacterial endosymbionts.</title>
        <authorList>
            <person name="Sun X."/>
            <person name="Fei Z."/>
            <person name="Harrison M."/>
        </authorList>
    </citation>
    <scope>NUCLEOTIDE SEQUENCE [LARGE SCALE GENOMIC DNA]</scope>
    <source>
        <strain evidence="2 3">IT104</strain>
    </source>
</reference>
<evidence type="ECO:0000313" key="3">
    <source>
        <dbReference type="Proteomes" id="UP000266861"/>
    </source>
</evidence>
<protein>
    <submittedName>
        <fullName evidence="2">Uncharacterized protein</fullName>
    </submittedName>
</protein>
<evidence type="ECO:0000256" key="1">
    <source>
        <dbReference type="SAM" id="MobiDB-lite"/>
    </source>
</evidence>
<keyword evidence="3" id="KW-1185">Reference proteome</keyword>
<dbReference type="AlphaFoldDB" id="A0A397J8U4"/>
<name>A0A397J8U4_9GLOM</name>
<feature type="region of interest" description="Disordered" evidence="1">
    <location>
        <begin position="380"/>
        <end position="411"/>
    </location>
</feature>
<comment type="caution">
    <text evidence="2">The sequence shown here is derived from an EMBL/GenBank/DDBJ whole genome shotgun (WGS) entry which is preliminary data.</text>
</comment>
<sequence length="411" mass="46416">MTSTLTVDAYINSSRRNSSSTLTWGTACYKNHLDEMTDFNFKYFHNFSFAYAVEDFSDGDIVNFSGRFTYEENSSYHNEGIMLIIDRAKCLQKPSNVRSRNILDLNISVPHINFQCQIKPNSQQKPSTSIEGETLFIETSTFLYSSSSSPPGLREHFFIVSIKTGNQRFKSITPEKLKMSTFYSVSGFLRKIIKCNQKVEFLIETCSFDQLILRSISTPPSNSRQTPRIAPQDDLDKFILNRSQKSEAERDLKRKRVNFPENTENLFSNSQEISTFDTSSHRTTDAYANPSPVATVTSSPNITPDATINPSIYNINTSINPLHSKNKNTFQAISYNTTSDGFHNLDPASFIPSPKKKKAGTITTNTNTIQNIALSKLQNNSSELEPPIRSMSGVEEIIEENNDETRTTPEE</sequence>
<dbReference type="EMBL" id="PQFF01000082">
    <property type="protein sequence ID" value="RHZ83927.1"/>
    <property type="molecule type" value="Genomic_DNA"/>
</dbReference>
<gene>
    <name evidence="2" type="ORF">Glove_86g140</name>
</gene>
<organism evidence="2 3">
    <name type="scientific">Diversispora epigaea</name>
    <dbReference type="NCBI Taxonomy" id="1348612"/>
    <lineage>
        <taxon>Eukaryota</taxon>
        <taxon>Fungi</taxon>
        <taxon>Fungi incertae sedis</taxon>
        <taxon>Mucoromycota</taxon>
        <taxon>Glomeromycotina</taxon>
        <taxon>Glomeromycetes</taxon>
        <taxon>Diversisporales</taxon>
        <taxon>Diversisporaceae</taxon>
        <taxon>Diversispora</taxon>
    </lineage>
</organism>
<evidence type="ECO:0000313" key="2">
    <source>
        <dbReference type="EMBL" id="RHZ83927.1"/>
    </source>
</evidence>
<accession>A0A397J8U4</accession>